<evidence type="ECO:0000313" key="4">
    <source>
        <dbReference type="Proteomes" id="UP000593567"/>
    </source>
</evidence>
<keyword evidence="4" id="KW-1185">Reference proteome</keyword>
<dbReference type="Gene3D" id="3.40.50.720">
    <property type="entry name" value="NAD(P)-binding Rossmann-like Domain"/>
    <property type="match status" value="1"/>
</dbReference>
<dbReference type="SUPFAM" id="SSF51735">
    <property type="entry name" value="NAD(P)-binding Rossmann-fold domains"/>
    <property type="match status" value="1"/>
</dbReference>
<comment type="caution">
    <text evidence="3">The sequence shown here is derived from an EMBL/GenBank/DDBJ whole genome shotgun (WGS) entry which is preliminary data.</text>
</comment>
<name>A0A7J7JQH4_BUGNE</name>
<dbReference type="PANTHER" id="PTHR44196:SF1">
    <property type="entry name" value="DEHYDROGENASE_REDUCTASE SDR FAMILY MEMBER 7B"/>
    <property type="match status" value="1"/>
</dbReference>
<proteinExistence type="inferred from homology"/>
<comment type="similarity">
    <text evidence="1">Belongs to the short-chain dehydrogenases/reductases (SDR) family.</text>
</comment>
<dbReference type="AlphaFoldDB" id="A0A7J7JQH4"/>
<dbReference type="GO" id="GO:0016491">
    <property type="term" value="F:oxidoreductase activity"/>
    <property type="evidence" value="ECO:0007669"/>
    <property type="project" value="UniProtKB-KW"/>
</dbReference>
<reference evidence="3" key="1">
    <citation type="submission" date="2020-06" db="EMBL/GenBank/DDBJ databases">
        <title>Draft genome of Bugula neritina, a colonial animal packing powerful symbionts and potential medicines.</title>
        <authorList>
            <person name="Rayko M."/>
        </authorList>
    </citation>
    <scope>NUCLEOTIDE SEQUENCE [LARGE SCALE GENOMIC DNA]</scope>
    <source>
        <strain evidence="3">Kwan_BN1</strain>
    </source>
</reference>
<dbReference type="OrthoDB" id="8947933at2759"/>
<accession>A0A7J7JQH4</accession>
<dbReference type="PANTHER" id="PTHR44196">
    <property type="entry name" value="DEHYDROGENASE/REDUCTASE SDR FAMILY MEMBER 7B"/>
    <property type="match status" value="1"/>
</dbReference>
<sequence>MSKHFFKVVNLISVLGGWNNNPSVTGFQSIFRKLVTWLSGEASSEIPVISRLLGSPQLSREFLESKRTFKNSNLLYILPELELAYPAITDSLLVSYFKGLRASKLVPEVSNMSAERKILEGKVAVVTGSSSGIGEAIATHLAMAGAKVALGARRKQKLEELKAKLVEQGMAVRYTVCDVTQAEQVCVVL</sequence>
<keyword evidence="2" id="KW-0560">Oxidoreductase</keyword>
<protein>
    <submittedName>
        <fullName evidence="3">Uncharacterized protein</fullName>
    </submittedName>
</protein>
<dbReference type="Proteomes" id="UP000593567">
    <property type="component" value="Unassembled WGS sequence"/>
</dbReference>
<dbReference type="EMBL" id="VXIV02001932">
    <property type="protein sequence ID" value="KAF6028609.1"/>
    <property type="molecule type" value="Genomic_DNA"/>
</dbReference>
<dbReference type="GO" id="GO:0016020">
    <property type="term" value="C:membrane"/>
    <property type="evidence" value="ECO:0007669"/>
    <property type="project" value="TreeGrafter"/>
</dbReference>
<dbReference type="InterPro" id="IPR002347">
    <property type="entry name" value="SDR_fam"/>
</dbReference>
<dbReference type="InterPro" id="IPR036291">
    <property type="entry name" value="NAD(P)-bd_dom_sf"/>
</dbReference>
<dbReference type="Pfam" id="PF00106">
    <property type="entry name" value="adh_short"/>
    <property type="match status" value="1"/>
</dbReference>
<organism evidence="3 4">
    <name type="scientific">Bugula neritina</name>
    <name type="common">Brown bryozoan</name>
    <name type="synonym">Sertularia neritina</name>
    <dbReference type="NCBI Taxonomy" id="10212"/>
    <lineage>
        <taxon>Eukaryota</taxon>
        <taxon>Metazoa</taxon>
        <taxon>Spiralia</taxon>
        <taxon>Lophotrochozoa</taxon>
        <taxon>Bryozoa</taxon>
        <taxon>Gymnolaemata</taxon>
        <taxon>Cheilostomatida</taxon>
        <taxon>Flustrina</taxon>
        <taxon>Buguloidea</taxon>
        <taxon>Bugulidae</taxon>
        <taxon>Bugula</taxon>
    </lineage>
</organism>
<gene>
    <name evidence="3" type="ORF">EB796_013081</name>
</gene>
<evidence type="ECO:0000256" key="2">
    <source>
        <dbReference type="ARBA" id="ARBA00023002"/>
    </source>
</evidence>
<evidence type="ECO:0000313" key="3">
    <source>
        <dbReference type="EMBL" id="KAF6028609.1"/>
    </source>
</evidence>
<evidence type="ECO:0000256" key="1">
    <source>
        <dbReference type="ARBA" id="ARBA00006484"/>
    </source>
</evidence>